<accession>G2YDS0</accession>
<reference evidence="3" key="1">
    <citation type="journal article" date="2011" name="PLoS Genet.">
        <title>Genomic analysis of the necrotrophic fungal pathogens Sclerotinia sclerotiorum and Botrytis cinerea.</title>
        <authorList>
            <person name="Amselem J."/>
            <person name="Cuomo C.A."/>
            <person name="van Kan J.A."/>
            <person name="Viaud M."/>
            <person name="Benito E.P."/>
            <person name="Couloux A."/>
            <person name="Coutinho P.M."/>
            <person name="de Vries R.P."/>
            <person name="Dyer P.S."/>
            <person name="Fillinger S."/>
            <person name="Fournier E."/>
            <person name="Gout L."/>
            <person name="Hahn M."/>
            <person name="Kohn L."/>
            <person name="Lapalu N."/>
            <person name="Plummer K.M."/>
            <person name="Pradier J.M."/>
            <person name="Quevillon E."/>
            <person name="Sharon A."/>
            <person name="Simon A."/>
            <person name="ten Have A."/>
            <person name="Tudzynski B."/>
            <person name="Tudzynski P."/>
            <person name="Wincker P."/>
            <person name="Andrew M."/>
            <person name="Anthouard V."/>
            <person name="Beever R.E."/>
            <person name="Beffa R."/>
            <person name="Benoit I."/>
            <person name="Bouzid O."/>
            <person name="Brault B."/>
            <person name="Chen Z."/>
            <person name="Choquer M."/>
            <person name="Collemare J."/>
            <person name="Cotton P."/>
            <person name="Danchin E.G."/>
            <person name="Da Silva C."/>
            <person name="Gautier A."/>
            <person name="Giraud C."/>
            <person name="Giraud T."/>
            <person name="Gonzalez C."/>
            <person name="Grossetete S."/>
            <person name="Guldener U."/>
            <person name="Henrissat B."/>
            <person name="Howlett B.J."/>
            <person name="Kodira C."/>
            <person name="Kretschmer M."/>
            <person name="Lappartient A."/>
            <person name="Leroch M."/>
            <person name="Levis C."/>
            <person name="Mauceli E."/>
            <person name="Neuveglise C."/>
            <person name="Oeser B."/>
            <person name="Pearson M."/>
            <person name="Poulain J."/>
            <person name="Poussereau N."/>
            <person name="Quesneville H."/>
            <person name="Rascle C."/>
            <person name="Schumacher J."/>
            <person name="Segurens B."/>
            <person name="Sexton A."/>
            <person name="Silva E."/>
            <person name="Sirven C."/>
            <person name="Soanes D.M."/>
            <person name="Talbot N.J."/>
            <person name="Templeton M."/>
            <person name="Yandava C."/>
            <person name="Yarden O."/>
            <person name="Zeng Q."/>
            <person name="Rollins J.A."/>
            <person name="Lebrun M.H."/>
            <person name="Dickman M."/>
        </authorList>
    </citation>
    <scope>NUCLEOTIDE SEQUENCE [LARGE SCALE GENOMIC DNA]</scope>
    <source>
        <strain evidence="3">T4</strain>
    </source>
</reference>
<dbReference type="EMBL" id="FQ790321">
    <property type="protein sequence ID" value="CCD49918.1"/>
    <property type="molecule type" value="Genomic_DNA"/>
</dbReference>
<dbReference type="HOGENOM" id="CLU_2249707_0_0_1"/>
<name>G2YDS0_BOTF4</name>
<evidence type="ECO:0000256" key="1">
    <source>
        <dbReference type="SAM" id="MobiDB-lite"/>
    </source>
</evidence>
<feature type="compositionally biased region" description="Basic and acidic residues" evidence="1">
    <location>
        <begin position="9"/>
        <end position="20"/>
    </location>
</feature>
<evidence type="ECO:0000313" key="2">
    <source>
        <dbReference type="EMBL" id="CCD49918.1"/>
    </source>
</evidence>
<dbReference type="Proteomes" id="UP000008177">
    <property type="component" value="Unplaced contigs"/>
</dbReference>
<protein>
    <submittedName>
        <fullName evidence="2">Uncharacterized protein</fullName>
    </submittedName>
</protein>
<gene>
    <name evidence="2" type="ORF">BofuT4_P096260.1</name>
</gene>
<organism evidence="2 3">
    <name type="scientific">Botryotinia fuckeliana (strain T4)</name>
    <name type="common">Noble rot fungus</name>
    <name type="synonym">Botrytis cinerea</name>
    <dbReference type="NCBI Taxonomy" id="999810"/>
    <lineage>
        <taxon>Eukaryota</taxon>
        <taxon>Fungi</taxon>
        <taxon>Dikarya</taxon>
        <taxon>Ascomycota</taxon>
        <taxon>Pezizomycotina</taxon>
        <taxon>Leotiomycetes</taxon>
        <taxon>Helotiales</taxon>
        <taxon>Sclerotiniaceae</taxon>
        <taxon>Botrytis</taxon>
    </lineage>
</organism>
<feature type="region of interest" description="Disordered" evidence="1">
    <location>
        <begin position="1"/>
        <end position="31"/>
    </location>
</feature>
<proteinExistence type="predicted"/>
<evidence type="ECO:0000313" key="3">
    <source>
        <dbReference type="Proteomes" id="UP000008177"/>
    </source>
</evidence>
<sequence length="104" mass="11480">MGGSEETISIDKYKIPRQDRQNCSNGDKKLRKSKDETLRIIRAKHDGKNRMVPPELELLDASEKTGINSTESMSFEVGASAALANKVPSISSHDIFPGTFQSKD</sequence>
<dbReference type="InParanoid" id="G2YDS0"/>
<dbReference type="AlphaFoldDB" id="G2YDS0"/>